<evidence type="ECO:0000313" key="1">
    <source>
        <dbReference type="EMBL" id="LAC41528.1"/>
    </source>
</evidence>
<dbReference type="EMBL" id="ICPP01008884">
    <property type="protein sequence ID" value="LAC41528.1"/>
    <property type="molecule type" value="Transcribed_RNA"/>
</dbReference>
<dbReference type="PANTHER" id="PTHR22455">
    <property type="entry name" value="CILIA- AND FLAGELLA-ASSOCIATED PROTEIN 91"/>
    <property type="match status" value="1"/>
</dbReference>
<accession>A0A6G1RRT4</accession>
<dbReference type="AlphaFoldDB" id="A0A6G1RRT4"/>
<dbReference type="PANTHER" id="PTHR22455:SF10">
    <property type="entry name" value="CILIA- AND FLAGELLA-ASSOCIATED PROTEIN 91"/>
    <property type="match status" value="1"/>
</dbReference>
<protein>
    <submittedName>
        <fullName evidence="1">Uncharacterized protein</fullName>
    </submittedName>
</protein>
<reference evidence="1" key="1">
    <citation type="submission" date="2020-03" db="EMBL/GenBank/DDBJ databases">
        <title>Okinawa Rail whole genome shotgun sequence.</title>
        <authorList>
            <person name="Nakajima N."/>
            <person name="Onuma M."/>
            <person name="Endoh D."/>
        </authorList>
    </citation>
    <scope>NUCLEOTIDE SEQUENCE</scope>
</reference>
<proteinExistence type="predicted"/>
<organism evidence="1">
    <name type="scientific">Hypotaenidia okinawae</name>
    <dbReference type="NCBI Taxonomy" id="2861861"/>
    <lineage>
        <taxon>Eukaryota</taxon>
        <taxon>Metazoa</taxon>
        <taxon>Chordata</taxon>
        <taxon>Craniata</taxon>
        <taxon>Vertebrata</taxon>
        <taxon>Euteleostomi</taxon>
        <taxon>Archelosauria</taxon>
        <taxon>Archosauria</taxon>
        <taxon>Dinosauria</taxon>
        <taxon>Saurischia</taxon>
        <taxon>Theropoda</taxon>
        <taxon>Coelurosauria</taxon>
        <taxon>Aves</taxon>
        <taxon>Neognathae</taxon>
        <taxon>Neoaves</taxon>
        <taxon>Gruiformes</taxon>
        <taxon>Rallidae</taxon>
        <taxon>Hypotaenidia</taxon>
    </lineage>
</organism>
<dbReference type="InterPro" id="IPR026720">
    <property type="entry name" value="CFAP91"/>
</dbReference>
<reference evidence="1" key="2">
    <citation type="submission" date="2020-03" db="EMBL/GenBank/DDBJ databases">
        <authorList>
            <consortium name="Environmental Genome Science Research Promotion Project"/>
            <person name="Nakajima N."/>
            <person name="Onuma M."/>
            <person name="Endoh D."/>
        </authorList>
    </citation>
    <scope>NUCLEOTIDE SEQUENCE</scope>
</reference>
<name>A0A6G1RRT4_9GRUI</name>
<sequence>MGTADGGAMSRTVTSAVRAQHLGGDYHGQRAPGQIFDCPYDLLYTLSSEEKNRSKSNVRVQLVTDKMVKAPIFRSMFSILTHFPDYSLCLEGTDLVPPFTDRRWRGRAQQRLEALQQLAAAQPSLQISQIAYEDPEVSGRNRYKYFARPLVPSNKLLPLNVAYVMAK</sequence>